<dbReference type="Pfam" id="PF00931">
    <property type="entry name" value="NB-ARC"/>
    <property type="match status" value="1"/>
</dbReference>
<evidence type="ECO:0000256" key="4">
    <source>
        <dbReference type="ARBA" id="ARBA00023163"/>
    </source>
</evidence>
<dbReference type="InterPro" id="IPR002182">
    <property type="entry name" value="NB-ARC"/>
</dbReference>
<accession>A0A8J7GPR1</accession>
<evidence type="ECO:0000313" key="9">
    <source>
        <dbReference type="Proteomes" id="UP000622552"/>
    </source>
</evidence>
<evidence type="ECO:0000256" key="5">
    <source>
        <dbReference type="PROSITE-ProRule" id="PRU01091"/>
    </source>
</evidence>
<dbReference type="Proteomes" id="UP000622552">
    <property type="component" value="Unassembled WGS sequence"/>
</dbReference>
<name>A0A8J7GPR1_9ACTN</name>
<dbReference type="RefSeq" id="WP_197002766.1">
    <property type="nucleotide sequence ID" value="NZ_BONS01000002.1"/>
</dbReference>
<dbReference type="PROSITE" id="PS51755">
    <property type="entry name" value="OMPR_PHOB"/>
    <property type="match status" value="1"/>
</dbReference>
<dbReference type="InterPro" id="IPR001867">
    <property type="entry name" value="OmpR/PhoB-type_DNA-bd"/>
</dbReference>
<dbReference type="InterPro" id="IPR005158">
    <property type="entry name" value="BTAD"/>
</dbReference>
<comment type="caution">
    <text evidence="8">The sequence shown here is derived from an EMBL/GenBank/DDBJ whole genome shotgun (WGS) entry which is preliminary data.</text>
</comment>
<dbReference type="SMART" id="SM01043">
    <property type="entry name" value="BTAD"/>
    <property type="match status" value="1"/>
</dbReference>
<dbReference type="PANTHER" id="PTHR35807:SF1">
    <property type="entry name" value="TRANSCRIPTIONAL REGULATOR REDD"/>
    <property type="match status" value="1"/>
</dbReference>
<dbReference type="GO" id="GO:0043531">
    <property type="term" value="F:ADP binding"/>
    <property type="evidence" value="ECO:0007669"/>
    <property type="project" value="InterPro"/>
</dbReference>
<evidence type="ECO:0000256" key="2">
    <source>
        <dbReference type="ARBA" id="ARBA00023015"/>
    </source>
</evidence>
<dbReference type="Gene3D" id="1.25.40.10">
    <property type="entry name" value="Tetratricopeptide repeat domain"/>
    <property type="match status" value="2"/>
</dbReference>
<dbReference type="EMBL" id="JADOUF010000001">
    <property type="protein sequence ID" value="MBG6135688.1"/>
    <property type="molecule type" value="Genomic_DNA"/>
</dbReference>
<dbReference type="CDD" id="cd15831">
    <property type="entry name" value="BTAD"/>
    <property type="match status" value="1"/>
</dbReference>
<dbReference type="PANTHER" id="PTHR35807">
    <property type="entry name" value="TRANSCRIPTIONAL REGULATOR REDD-RELATED"/>
    <property type="match status" value="1"/>
</dbReference>
<keyword evidence="4" id="KW-0804">Transcription</keyword>
<dbReference type="SMART" id="SM00862">
    <property type="entry name" value="Trans_reg_C"/>
    <property type="match status" value="1"/>
</dbReference>
<dbReference type="SMART" id="SM00028">
    <property type="entry name" value="TPR"/>
    <property type="match status" value="2"/>
</dbReference>
<gene>
    <name evidence="8" type="ORF">IW245_001882</name>
</gene>
<dbReference type="AlphaFoldDB" id="A0A8J7GPR1"/>
<dbReference type="InterPro" id="IPR051677">
    <property type="entry name" value="AfsR-DnrI-RedD_regulator"/>
</dbReference>
<keyword evidence="3 5" id="KW-0238">DNA-binding</keyword>
<comment type="similarity">
    <text evidence="1">Belongs to the AfsR/DnrI/RedD regulatory family.</text>
</comment>
<dbReference type="Gene3D" id="1.10.10.10">
    <property type="entry name" value="Winged helix-like DNA-binding domain superfamily/Winged helix DNA-binding domain"/>
    <property type="match status" value="1"/>
</dbReference>
<dbReference type="SUPFAM" id="SSF46894">
    <property type="entry name" value="C-terminal effector domain of the bipartite response regulators"/>
    <property type="match status" value="1"/>
</dbReference>
<dbReference type="GO" id="GO:0000160">
    <property type="term" value="P:phosphorelay signal transduction system"/>
    <property type="evidence" value="ECO:0007669"/>
    <property type="project" value="InterPro"/>
</dbReference>
<dbReference type="InterPro" id="IPR019734">
    <property type="entry name" value="TPR_rpt"/>
</dbReference>
<dbReference type="SUPFAM" id="SSF48452">
    <property type="entry name" value="TPR-like"/>
    <property type="match status" value="3"/>
</dbReference>
<feature type="DNA-binding region" description="OmpR/PhoB-type" evidence="5">
    <location>
        <begin position="1"/>
        <end position="96"/>
    </location>
</feature>
<evidence type="ECO:0000259" key="7">
    <source>
        <dbReference type="PROSITE" id="PS51755"/>
    </source>
</evidence>
<dbReference type="GO" id="GO:0003677">
    <property type="term" value="F:DNA binding"/>
    <property type="evidence" value="ECO:0007669"/>
    <property type="project" value="UniProtKB-UniRule"/>
</dbReference>
<evidence type="ECO:0000256" key="1">
    <source>
        <dbReference type="ARBA" id="ARBA00005820"/>
    </source>
</evidence>
<dbReference type="InterPro" id="IPR036388">
    <property type="entry name" value="WH-like_DNA-bd_sf"/>
</dbReference>
<dbReference type="SUPFAM" id="SSF52540">
    <property type="entry name" value="P-loop containing nucleoside triphosphate hydrolases"/>
    <property type="match status" value="1"/>
</dbReference>
<keyword evidence="9" id="KW-1185">Reference proteome</keyword>
<protein>
    <submittedName>
        <fullName evidence="8">DNA-binding SARP family transcriptional activator</fullName>
    </submittedName>
</protein>
<evidence type="ECO:0000313" key="8">
    <source>
        <dbReference type="EMBL" id="MBG6135688.1"/>
    </source>
</evidence>
<dbReference type="Pfam" id="PF03704">
    <property type="entry name" value="BTAD"/>
    <property type="match status" value="1"/>
</dbReference>
<keyword evidence="2" id="KW-0805">Transcription regulation</keyword>
<feature type="domain" description="OmpR/PhoB-type" evidence="7">
    <location>
        <begin position="1"/>
        <end position="96"/>
    </location>
</feature>
<reference evidence="8" key="1">
    <citation type="submission" date="2020-11" db="EMBL/GenBank/DDBJ databases">
        <title>Sequencing the genomes of 1000 actinobacteria strains.</title>
        <authorList>
            <person name="Klenk H.-P."/>
        </authorList>
    </citation>
    <scope>NUCLEOTIDE SEQUENCE</scope>
    <source>
        <strain evidence="8">DSM 45356</strain>
    </source>
</reference>
<organism evidence="8 9">
    <name type="scientific">Longispora fulva</name>
    <dbReference type="NCBI Taxonomy" id="619741"/>
    <lineage>
        <taxon>Bacteria</taxon>
        <taxon>Bacillati</taxon>
        <taxon>Actinomycetota</taxon>
        <taxon>Actinomycetes</taxon>
        <taxon>Micromonosporales</taxon>
        <taxon>Micromonosporaceae</taxon>
        <taxon>Longispora</taxon>
    </lineage>
</organism>
<dbReference type="GO" id="GO:0006355">
    <property type="term" value="P:regulation of DNA-templated transcription"/>
    <property type="evidence" value="ECO:0007669"/>
    <property type="project" value="InterPro"/>
</dbReference>
<dbReference type="InterPro" id="IPR011990">
    <property type="entry name" value="TPR-like_helical_dom_sf"/>
</dbReference>
<dbReference type="PRINTS" id="PR00364">
    <property type="entry name" value="DISEASERSIST"/>
</dbReference>
<dbReference type="Pfam" id="PF00486">
    <property type="entry name" value="Trans_reg_C"/>
    <property type="match status" value="1"/>
</dbReference>
<dbReference type="Gene3D" id="3.40.50.300">
    <property type="entry name" value="P-loop containing nucleotide triphosphate hydrolases"/>
    <property type="match status" value="1"/>
</dbReference>
<proteinExistence type="inferred from homology"/>
<evidence type="ECO:0000256" key="3">
    <source>
        <dbReference type="ARBA" id="ARBA00023125"/>
    </source>
</evidence>
<evidence type="ECO:0000256" key="6">
    <source>
        <dbReference type="SAM" id="MobiDB-lite"/>
    </source>
</evidence>
<dbReference type="InterPro" id="IPR016032">
    <property type="entry name" value="Sig_transdc_resp-reg_C-effctor"/>
</dbReference>
<dbReference type="InterPro" id="IPR027417">
    <property type="entry name" value="P-loop_NTPase"/>
</dbReference>
<sequence length="948" mass="100206">MRFAVLGEIRAWRDDRPVDLGPRQRRAVLAALLLRAGRPVPLAALIDAVWGEDPPANAVAAVRTQVFRLRQALEPDRGARQSQVLVSVGDGYAVHGDVDVADFEDLVRRAEESREPRAARDLYAAALDLWRGGALVDVPGPYADAQRARLTERRLTVLEARLDLDLALGRHAEATAELTVLLAEHPLRERFHGLAMLALYRSGRQAEALAVFDNLRGQLAEELGVDPMPELAALHRRILAADPELAPTPSVPATGPAQLPADVPDFTGRSGHVAALRGALTATGPSVPVAAVAGMAGVGKSALAVHVAHAVRAGFGDGQLYADLRGGSDPADQEQVLGGFLAALGAPVPEGLEARAAAYRTALAGRRVLVLLDDARDAAHVRPLLPGTAGCAVLVTSRRRLTDLAGAHVADLDVLDPDEARTLLARVAGADRVAAERAAAHDLVGACGYLPLAVRIVGARLAARPAWTVASMVERLSNERHRLDELRVGDLAVESVFQLGYRQLAPGQARAVRLLAVPDAPSLSTPAAAAVLDADRYAAEGMCESLVDLHLLQVTSAGRYHFHDLVRAFARRLAGEPDALARLVAFYHATLHNVIGASVPPGRVQQSAPPVGEGGLGFDSGAEGHRWTDAEADALFAVVRQAASGDEAVLTTATELLLSMRAVLDSAAHWRQFTQAAERLRDAGRRAGLPVVEGRARQIIGNRMYFRHRFAEAELELTAALVCARDCADTYTELDSLMNLASLTSQAGRTAEAVAFGEQALALLREHAAGSTREAQLLANMSRDLVRLGRGEEALLAVGDAVRFLGQVGSAGERAHALYQQGIVQRDLGRYTDAVASHQECLMVFRDMRQPLWVALTLARLAGSQVDAGDPAGAVDSARQAVGGARELAHDYSLGLALTALGRGLAGTGDPAGAGAAWREAEEVLTALGSPDAAEPRALRSAVGPTRS</sequence>
<feature type="region of interest" description="Disordered" evidence="6">
    <location>
        <begin position="927"/>
        <end position="948"/>
    </location>
</feature>